<protein>
    <submittedName>
        <fullName evidence="2">Uncharacterized protein</fullName>
    </submittedName>
</protein>
<keyword evidence="1" id="KW-1133">Transmembrane helix</keyword>
<accession>A0A2C9WBR3</accession>
<keyword evidence="3" id="KW-1185">Reference proteome</keyword>
<dbReference type="PANTHER" id="PTHR38225">
    <property type="entry name" value="PROTEIN, PUTATIVE-RELATED"/>
    <property type="match status" value="1"/>
</dbReference>
<comment type="caution">
    <text evidence="2">The sequence shown here is derived from an EMBL/GenBank/DDBJ whole genome shotgun (WGS) entry which is preliminary data.</text>
</comment>
<dbReference type="AlphaFoldDB" id="A0A2C9WBR3"/>
<dbReference type="EMBL" id="CM004388">
    <property type="protein sequence ID" value="OAY57130.1"/>
    <property type="molecule type" value="Genomic_DNA"/>
</dbReference>
<dbReference type="Proteomes" id="UP000091857">
    <property type="component" value="Chromosome 2"/>
</dbReference>
<sequence length="128" mass="14570">MASCLPSSYASLIKPSLKQAFRLDLKVQARSKRYGVKASNMVDADMRVLRLRIKEIRRKERIERCCRCKHGWNYEPSGFNSKIVKKEKDLLGYFELAGLIGVTFGITCLTGAIFLSLVSLVVHLNLYQ</sequence>
<keyword evidence="1" id="KW-0472">Membrane</keyword>
<name>A0A2C9WBR3_MANES</name>
<organism evidence="2 3">
    <name type="scientific">Manihot esculenta</name>
    <name type="common">Cassava</name>
    <name type="synonym">Jatropha manihot</name>
    <dbReference type="NCBI Taxonomy" id="3983"/>
    <lineage>
        <taxon>Eukaryota</taxon>
        <taxon>Viridiplantae</taxon>
        <taxon>Streptophyta</taxon>
        <taxon>Embryophyta</taxon>
        <taxon>Tracheophyta</taxon>
        <taxon>Spermatophyta</taxon>
        <taxon>Magnoliopsida</taxon>
        <taxon>eudicotyledons</taxon>
        <taxon>Gunneridae</taxon>
        <taxon>Pentapetalae</taxon>
        <taxon>rosids</taxon>
        <taxon>fabids</taxon>
        <taxon>Malpighiales</taxon>
        <taxon>Euphorbiaceae</taxon>
        <taxon>Crotonoideae</taxon>
        <taxon>Manihoteae</taxon>
        <taxon>Manihot</taxon>
    </lineage>
</organism>
<gene>
    <name evidence="2" type="ORF">MANES_02G073100v8</name>
</gene>
<feature type="transmembrane region" description="Helical" evidence="1">
    <location>
        <begin position="90"/>
        <end position="122"/>
    </location>
</feature>
<dbReference type="OMA" id="TCEQGWN"/>
<evidence type="ECO:0000313" key="2">
    <source>
        <dbReference type="EMBL" id="OAY57130.1"/>
    </source>
</evidence>
<dbReference type="Gramene" id="Manes.02G073100.1.v8.1">
    <property type="protein sequence ID" value="Manes.02G073100.1.v8.1.CDS"/>
    <property type="gene ID" value="Manes.02G073100.v8.1"/>
</dbReference>
<evidence type="ECO:0000313" key="3">
    <source>
        <dbReference type="Proteomes" id="UP000091857"/>
    </source>
</evidence>
<dbReference type="PANTHER" id="PTHR38225:SF4">
    <property type="entry name" value="PROTEIN, PUTATIVE-RELATED"/>
    <property type="match status" value="1"/>
</dbReference>
<reference evidence="3" key="1">
    <citation type="journal article" date="2016" name="Nat. Biotechnol.">
        <title>Sequencing wild and cultivated cassava and related species reveals extensive interspecific hybridization and genetic diversity.</title>
        <authorList>
            <person name="Bredeson J.V."/>
            <person name="Lyons J.B."/>
            <person name="Prochnik S.E."/>
            <person name="Wu G.A."/>
            <person name="Ha C.M."/>
            <person name="Edsinger-Gonzales E."/>
            <person name="Grimwood J."/>
            <person name="Schmutz J."/>
            <person name="Rabbi I.Y."/>
            <person name="Egesi C."/>
            <person name="Nauluvula P."/>
            <person name="Lebot V."/>
            <person name="Ndunguru J."/>
            <person name="Mkamilo G."/>
            <person name="Bart R.S."/>
            <person name="Setter T.L."/>
            <person name="Gleadow R.M."/>
            <person name="Kulakow P."/>
            <person name="Ferguson M.E."/>
            <person name="Rounsley S."/>
            <person name="Rokhsar D.S."/>
        </authorList>
    </citation>
    <scope>NUCLEOTIDE SEQUENCE [LARGE SCALE GENOMIC DNA]</scope>
    <source>
        <strain evidence="3">cv. AM560-2</strain>
    </source>
</reference>
<evidence type="ECO:0000256" key="1">
    <source>
        <dbReference type="SAM" id="Phobius"/>
    </source>
</evidence>
<keyword evidence="1" id="KW-0812">Transmembrane</keyword>
<dbReference type="OrthoDB" id="1667576at2759"/>
<proteinExistence type="predicted"/>